<dbReference type="Pfam" id="PF25601">
    <property type="entry name" value="AAA_lid_14"/>
    <property type="match status" value="1"/>
</dbReference>
<keyword evidence="11" id="KW-1185">Reference proteome</keyword>
<keyword evidence="4 10" id="KW-0238">DNA-binding</keyword>
<keyword evidence="1" id="KW-0547">Nucleotide-binding</keyword>
<dbReference type="GO" id="GO:0043565">
    <property type="term" value="F:sequence-specific DNA binding"/>
    <property type="evidence" value="ECO:0007669"/>
    <property type="project" value="InterPro"/>
</dbReference>
<organism evidence="10 11">
    <name type="scientific">Anaeromyxobacter diazotrophicus</name>
    <dbReference type="NCBI Taxonomy" id="2590199"/>
    <lineage>
        <taxon>Bacteria</taxon>
        <taxon>Pseudomonadati</taxon>
        <taxon>Myxococcota</taxon>
        <taxon>Myxococcia</taxon>
        <taxon>Myxococcales</taxon>
        <taxon>Cystobacterineae</taxon>
        <taxon>Anaeromyxobacteraceae</taxon>
        <taxon>Anaeromyxobacter</taxon>
    </lineage>
</organism>
<dbReference type="Gene3D" id="1.10.10.60">
    <property type="entry name" value="Homeodomain-like"/>
    <property type="match status" value="1"/>
</dbReference>
<evidence type="ECO:0000259" key="9">
    <source>
        <dbReference type="PROSITE" id="PS50110"/>
    </source>
</evidence>
<dbReference type="InterPro" id="IPR001789">
    <property type="entry name" value="Sig_transdc_resp-reg_receiver"/>
</dbReference>
<dbReference type="PANTHER" id="PTHR32071">
    <property type="entry name" value="TRANSCRIPTIONAL REGULATORY PROTEIN"/>
    <property type="match status" value="1"/>
</dbReference>
<dbReference type="SUPFAM" id="SSF52540">
    <property type="entry name" value="P-loop containing nucleoside triphosphate hydrolases"/>
    <property type="match status" value="1"/>
</dbReference>
<evidence type="ECO:0000256" key="1">
    <source>
        <dbReference type="ARBA" id="ARBA00022741"/>
    </source>
</evidence>
<dbReference type="GO" id="GO:0006355">
    <property type="term" value="P:regulation of DNA-templated transcription"/>
    <property type="evidence" value="ECO:0007669"/>
    <property type="project" value="InterPro"/>
</dbReference>
<dbReference type="SMART" id="SM00382">
    <property type="entry name" value="AAA"/>
    <property type="match status" value="1"/>
</dbReference>
<dbReference type="Gene3D" id="3.40.50.300">
    <property type="entry name" value="P-loop containing nucleotide triphosphate hydrolases"/>
    <property type="match status" value="1"/>
</dbReference>
<reference evidence="11" key="1">
    <citation type="journal article" date="2020" name="Appl. Environ. Microbiol.">
        <title>Diazotrophic Anaeromyxobacter Isolates from Soils.</title>
        <authorList>
            <person name="Masuda Y."/>
            <person name="Yamanaka H."/>
            <person name="Xu Z.X."/>
            <person name="Shiratori Y."/>
            <person name="Aono T."/>
            <person name="Amachi S."/>
            <person name="Senoo K."/>
            <person name="Itoh H."/>
        </authorList>
    </citation>
    <scope>NUCLEOTIDE SEQUENCE [LARGE SCALE GENOMIC DNA]</scope>
    <source>
        <strain evidence="11">R267</strain>
    </source>
</reference>
<keyword evidence="5" id="KW-0010">Activator</keyword>
<dbReference type="Gene3D" id="1.10.8.60">
    <property type="match status" value="1"/>
</dbReference>
<dbReference type="FunFam" id="3.40.50.300:FF:000006">
    <property type="entry name" value="DNA-binding transcriptional regulator NtrC"/>
    <property type="match status" value="1"/>
</dbReference>
<keyword evidence="3" id="KW-0805">Transcription regulation</keyword>
<dbReference type="GO" id="GO:0000160">
    <property type="term" value="P:phosphorelay signal transduction system"/>
    <property type="evidence" value="ECO:0007669"/>
    <property type="project" value="InterPro"/>
</dbReference>
<keyword evidence="2" id="KW-0067">ATP-binding</keyword>
<gene>
    <name evidence="10" type="ORF">AMYX_01200</name>
</gene>
<dbReference type="InterPro" id="IPR025943">
    <property type="entry name" value="Sigma_54_int_dom_ATP-bd_2"/>
</dbReference>
<dbReference type="Pfam" id="PF02954">
    <property type="entry name" value="HTH_8"/>
    <property type="match status" value="1"/>
</dbReference>
<dbReference type="Pfam" id="PF00158">
    <property type="entry name" value="Sigma54_activat"/>
    <property type="match status" value="1"/>
</dbReference>
<dbReference type="SUPFAM" id="SSF46689">
    <property type="entry name" value="Homeodomain-like"/>
    <property type="match status" value="1"/>
</dbReference>
<evidence type="ECO:0000256" key="3">
    <source>
        <dbReference type="ARBA" id="ARBA00023015"/>
    </source>
</evidence>
<dbReference type="InterPro" id="IPR025662">
    <property type="entry name" value="Sigma_54_int_dom_ATP-bd_1"/>
</dbReference>
<dbReference type="InterPro" id="IPR002197">
    <property type="entry name" value="HTH_Fis"/>
</dbReference>
<dbReference type="RefSeq" id="WP_176062184.1">
    <property type="nucleotide sequence ID" value="NZ_BJTG01000001.1"/>
</dbReference>
<feature type="modified residue" description="4-aspartylphosphate" evidence="7">
    <location>
        <position position="59"/>
    </location>
</feature>
<evidence type="ECO:0000256" key="7">
    <source>
        <dbReference type="PROSITE-ProRule" id="PRU00169"/>
    </source>
</evidence>
<proteinExistence type="predicted"/>
<dbReference type="FunFam" id="1.10.8.60:FF:000014">
    <property type="entry name" value="DNA-binding transcriptional regulator NtrC"/>
    <property type="match status" value="1"/>
</dbReference>
<dbReference type="Pfam" id="PF00072">
    <property type="entry name" value="Response_reg"/>
    <property type="match status" value="1"/>
</dbReference>
<evidence type="ECO:0000256" key="4">
    <source>
        <dbReference type="ARBA" id="ARBA00023125"/>
    </source>
</evidence>
<protein>
    <submittedName>
        <fullName evidence="10">DNA-binding response regulator</fullName>
    </submittedName>
</protein>
<sequence>MDNNIEKAVRVLVVDDEPVLLKALEALLTKKGHQVTALDSPITATQRLAAEDFDVALLDVKMPDLSGLELLTAVKHRRPEVEVIMMTGHATVETALAAVKAGAYDYLTKPFDDVELVARAVAKAAERKALFDRNRALETALREKEGAPPADGLVGNSGAMRDVTRMIDAVAYSAATVLVQGESGTGKELVARALHAKSPRRSQPFVALNCGALTETLLESELFGHVKGAFTGAQRDQKGLFDAADGGTIFLDEIGDIPPATQVRLLRVLQEGEVKRVGSAESIKVDVRVIAATHRDLPKLVKAGKFREDLFYRLNVIAIPLPPLRERIEDVPLLAHHFLRRYTDRLAKKVKTLSPEAIELLCGYRWPGNVRELENAIERAVVLCRGESITPVDLPPAISGRTAPLIREAPAPGDDAGWLSMSYAAAKEQSLRRFEKTYVEALMRACDNNISAAARKAGMDRSNFKRVLRKYRTDVEGDAGDDAPEAPPRASA</sequence>
<dbReference type="PROSITE" id="PS00676">
    <property type="entry name" value="SIGMA54_INTERACT_2"/>
    <property type="match status" value="1"/>
</dbReference>
<dbReference type="AlphaFoldDB" id="A0A7I9VGK9"/>
<dbReference type="EMBL" id="BJTG01000001">
    <property type="protein sequence ID" value="GEJ55379.1"/>
    <property type="molecule type" value="Genomic_DNA"/>
</dbReference>
<evidence type="ECO:0000256" key="2">
    <source>
        <dbReference type="ARBA" id="ARBA00022840"/>
    </source>
</evidence>
<evidence type="ECO:0000259" key="8">
    <source>
        <dbReference type="PROSITE" id="PS50045"/>
    </source>
</evidence>
<dbReference type="SMART" id="SM00448">
    <property type="entry name" value="REC"/>
    <property type="match status" value="1"/>
</dbReference>
<keyword evidence="6" id="KW-0804">Transcription</keyword>
<evidence type="ECO:0000256" key="5">
    <source>
        <dbReference type="ARBA" id="ARBA00023159"/>
    </source>
</evidence>
<dbReference type="PROSITE" id="PS00675">
    <property type="entry name" value="SIGMA54_INTERACT_1"/>
    <property type="match status" value="1"/>
</dbReference>
<evidence type="ECO:0000256" key="6">
    <source>
        <dbReference type="ARBA" id="ARBA00023163"/>
    </source>
</evidence>
<feature type="domain" description="Response regulatory" evidence="9">
    <location>
        <begin position="10"/>
        <end position="124"/>
    </location>
</feature>
<dbReference type="Gene3D" id="3.40.50.2300">
    <property type="match status" value="1"/>
</dbReference>
<dbReference type="PROSITE" id="PS50110">
    <property type="entry name" value="RESPONSE_REGULATORY"/>
    <property type="match status" value="1"/>
</dbReference>
<dbReference type="PROSITE" id="PS50045">
    <property type="entry name" value="SIGMA54_INTERACT_4"/>
    <property type="match status" value="1"/>
</dbReference>
<dbReference type="InterPro" id="IPR025944">
    <property type="entry name" value="Sigma_54_int_dom_CS"/>
</dbReference>
<dbReference type="InterPro" id="IPR011006">
    <property type="entry name" value="CheY-like_superfamily"/>
</dbReference>
<dbReference type="InterPro" id="IPR058031">
    <property type="entry name" value="AAA_lid_NorR"/>
</dbReference>
<dbReference type="InterPro" id="IPR009057">
    <property type="entry name" value="Homeodomain-like_sf"/>
</dbReference>
<dbReference type="InterPro" id="IPR003593">
    <property type="entry name" value="AAA+_ATPase"/>
</dbReference>
<name>A0A7I9VGK9_9BACT</name>
<dbReference type="InterPro" id="IPR002078">
    <property type="entry name" value="Sigma_54_int"/>
</dbReference>
<comment type="caution">
    <text evidence="10">The sequence shown here is derived from an EMBL/GenBank/DDBJ whole genome shotgun (WGS) entry which is preliminary data.</text>
</comment>
<accession>A0A7I9VGK9</accession>
<keyword evidence="7" id="KW-0597">Phosphoprotein</keyword>
<dbReference type="InterPro" id="IPR027417">
    <property type="entry name" value="P-loop_NTPase"/>
</dbReference>
<dbReference type="Proteomes" id="UP000503640">
    <property type="component" value="Unassembled WGS sequence"/>
</dbReference>
<dbReference type="SUPFAM" id="SSF52172">
    <property type="entry name" value="CheY-like"/>
    <property type="match status" value="1"/>
</dbReference>
<dbReference type="PROSITE" id="PS00688">
    <property type="entry name" value="SIGMA54_INTERACT_3"/>
    <property type="match status" value="1"/>
</dbReference>
<evidence type="ECO:0000313" key="10">
    <source>
        <dbReference type="EMBL" id="GEJ55379.1"/>
    </source>
</evidence>
<evidence type="ECO:0000313" key="11">
    <source>
        <dbReference type="Proteomes" id="UP000503640"/>
    </source>
</evidence>
<dbReference type="GO" id="GO:0005524">
    <property type="term" value="F:ATP binding"/>
    <property type="evidence" value="ECO:0007669"/>
    <property type="project" value="UniProtKB-KW"/>
</dbReference>
<dbReference type="CDD" id="cd00009">
    <property type="entry name" value="AAA"/>
    <property type="match status" value="1"/>
</dbReference>
<feature type="domain" description="Sigma-54 factor interaction" evidence="8">
    <location>
        <begin position="153"/>
        <end position="382"/>
    </location>
</feature>